<evidence type="ECO:0000256" key="2">
    <source>
        <dbReference type="ARBA" id="ARBA00005262"/>
    </source>
</evidence>
<feature type="transmembrane region" description="Helical" evidence="7">
    <location>
        <begin position="80"/>
        <end position="103"/>
    </location>
</feature>
<keyword evidence="4 7" id="KW-0812">Transmembrane</keyword>
<feature type="transmembrane region" description="Helical" evidence="7">
    <location>
        <begin position="12"/>
        <end position="31"/>
    </location>
</feature>
<evidence type="ECO:0008006" key="10">
    <source>
        <dbReference type="Google" id="ProtNLM"/>
    </source>
</evidence>
<dbReference type="Pfam" id="PF02417">
    <property type="entry name" value="Chromate_transp"/>
    <property type="match status" value="1"/>
</dbReference>
<evidence type="ECO:0000256" key="3">
    <source>
        <dbReference type="ARBA" id="ARBA00022475"/>
    </source>
</evidence>
<dbReference type="KEGG" id="marz:MARA_50780"/>
<dbReference type="RefSeq" id="WP_163922510.1">
    <property type="nucleotide sequence ID" value="NZ_AP022593.1"/>
</dbReference>
<keyword evidence="3" id="KW-1003">Cell membrane</keyword>
<dbReference type="PANTHER" id="PTHR43663:SF1">
    <property type="entry name" value="CHROMATE TRANSPORTER"/>
    <property type="match status" value="1"/>
</dbReference>
<evidence type="ECO:0000313" key="9">
    <source>
        <dbReference type="Proteomes" id="UP000467428"/>
    </source>
</evidence>
<feature type="transmembrane region" description="Helical" evidence="7">
    <location>
        <begin position="109"/>
        <end position="130"/>
    </location>
</feature>
<keyword evidence="9" id="KW-1185">Reference proteome</keyword>
<evidence type="ECO:0000256" key="7">
    <source>
        <dbReference type="SAM" id="Phobius"/>
    </source>
</evidence>
<dbReference type="PANTHER" id="PTHR43663">
    <property type="entry name" value="CHROMATE TRANSPORT PROTEIN-RELATED"/>
    <property type="match status" value="1"/>
</dbReference>
<keyword evidence="6 7" id="KW-0472">Membrane</keyword>
<dbReference type="InterPro" id="IPR052518">
    <property type="entry name" value="CHR_Transporter"/>
</dbReference>
<name>A0A7I7S558_9MYCO</name>
<evidence type="ECO:0000313" key="8">
    <source>
        <dbReference type="EMBL" id="BBY51610.1"/>
    </source>
</evidence>
<feature type="transmembrane region" description="Helical" evidence="7">
    <location>
        <begin position="159"/>
        <end position="177"/>
    </location>
</feature>
<dbReference type="Proteomes" id="UP000467428">
    <property type="component" value="Chromosome"/>
</dbReference>
<feature type="transmembrane region" description="Helical" evidence="7">
    <location>
        <begin position="137"/>
        <end position="153"/>
    </location>
</feature>
<evidence type="ECO:0000256" key="6">
    <source>
        <dbReference type="ARBA" id="ARBA00023136"/>
    </source>
</evidence>
<sequence length="186" mass="19855">MSEDRPPSLFDVAWTFNHIALASFGGGLSAWSREVLVVEKQWLGEEEFLSAMTMCRILPGANQVNMAVFVGTKMRAVPGAVAAVLGLCVVPLAIVLFLSWLYFRFKEVPAVAGVLHGASAAAVALTVAMVIKTGRNCLTGVIPVALFALAFVLNGILRWPLLGVLAIVAPLALLWAWPRDRSAPAT</sequence>
<geneLocation type="plasmid" evidence="9">
    <name>pjcm18538 dna</name>
</geneLocation>
<protein>
    <recommendedName>
        <fullName evidence="10">Chromate transporter</fullName>
    </recommendedName>
</protein>
<comment type="subcellular location">
    <subcellularLocation>
        <location evidence="1">Cell membrane</location>
        <topology evidence="1">Multi-pass membrane protein</topology>
    </subcellularLocation>
</comment>
<accession>A0A7I7S558</accession>
<dbReference type="AlphaFoldDB" id="A0A7I7S558"/>
<dbReference type="InterPro" id="IPR003370">
    <property type="entry name" value="Chromate_transpt"/>
</dbReference>
<gene>
    <name evidence="8" type="ORF">MARA_50780</name>
</gene>
<reference evidence="8 9" key="1">
    <citation type="journal article" date="2019" name="Emerg. Microbes Infect.">
        <title>Comprehensive subspecies identification of 175 nontuberculous mycobacteria species based on 7547 genomic profiles.</title>
        <authorList>
            <person name="Matsumoto Y."/>
            <person name="Kinjo T."/>
            <person name="Motooka D."/>
            <person name="Nabeya D."/>
            <person name="Jung N."/>
            <person name="Uechi K."/>
            <person name="Horii T."/>
            <person name="Iida T."/>
            <person name="Fujita J."/>
            <person name="Nakamura S."/>
        </authorList>
    </citation>
    <scope>NUCLEOTIDE SEQUENCE [LARGE SCALE GENOMIC DNA]</scope>
    <source>
        <strain evidence="8 9">JCM 18538</strain>
    </source>
</reference>
<organism evidence="8 9">
    <name type="scientific">Mycolicibacterium arabiense</name>
    <dbReference type="NCBI Taxonomy" id="1286181"/>
    <lineage>
        <taxon>Bacteria</taxon>
        <taxon>Bacillati</taxon>
        <taxon>Actinomycetota</taxon>
        <taxon>Actinomycetes</taxon>
        <taxon>Mycobacteriales</taxon>
        <taxon>Mycobacteriaceae</taxon>
        <taxon>Mycolicibacterium</taxon>
    </lineage>
</organism>
<proteinExistence type="inferred from homology"/>
<evidence type="ECO:0000256" key="1">
    <source>
        <dbReference type="ARBA" id="ARBA00004651"/>
    </source>
</evidence>
<dbReference type="GO" id="GO:0005886">
    <property type="term" value="C:plasma membrane"/>
    <property type="evidence" value="ECO:0007669"/>
    <property type="project" value="UniProtKB-SubCell"/>
</dbReference>
<dbReference type="GO" id="GO:0015109">
    <property type="term" value="F:chromate transmembrane transporter activity"/>
    <property type="evidence" value="ECO:0007669"/>
    <property type="project" value="InterPro"/>
</dbReference>
<comment type="similarity">
    <text evidence="2">Belongs to the chromate ion transporter (CHR) (TC 2.A.51) family.</text>
</comment>
<keyword evidence="5 7" id="KW-1133">Transmembrane helix</keyword>
<evidence type="ECO:0000256" key="5">
    <source>
        <dbReference type="ARBA" id="ARBA00022989"/>
    </source>
</evidence>
<evidence type="ECO:0000256" key="4">
    <source>
        <dbReference type="ARBA" id="ARBA00022692"/>
    </source>
</evidence>
<dbReference type="EMBL" id="AP022593">
    <property type="protein sequence ID" value="BBY51610.1"/>
    <property type="molecule type" value="Genomic_DNA"/>
</dbReference>